<evidence type="ECO:0000313" key="3">
    <source>
        <dbReference type="Proteomes" id="UP000008281"/>
    </source>
</evidence>
<keyword evidence="3" id="KW-1185">Reference proteome</keyword>
<dbReference type="RefSeq" id="XP_003112947.2">
    <property type="nucleotide sequence ID" value="XM_003112899.2"/>
</dbReference>
<dbReference type="FunCoup" id="E3LS27">
    <property type="interactions" value="426"/>
</dbReference>
<keyword evidence="1" id="KW-0732">Signal</keyword>
<feature type="chain" id="PRO_5003174483" description="Domain of unknown function WSN domain-containing protein" evidence="1">
    <location>
        <begin position="20"/>
        <end position="144"/>
    </location>
</feature>
<evidence type="ECO:0008006" key="4">
    <source>
        <dbReference type="Google" id="ProtNLM"/>
    </source>
</evidence>
<dbReference type="InParanoid" id="E3LS27"/>
<gene>
    <name evidence="2" type="ORF">CRE_25234</name>
</gene>
<accession>E3LS27</accession>
<dbReference type="OMA" id="FMMANTE"/>
<organism evidence="3">
    <name type="scientific">Caenorhabditis remanei</name>
    <name type="common">Caenorhabditis vulgaris</name>
    <dbReference type="NCBI Taxonomy" id="31234"/>
    <lineage>
        <taxon>Eukaryota</taxon>
        <taxon>Metazoa</taxon>
        <taxon>Ecdysozoa</taxon>
        <taxon>Nematoda</taxon>
        <taxon>Chromadorea</taxon>
        <taxon>Rhabditida</taxon>
        <taxon>Rhabditina</taxon>
        <taxon>Rhabditomorpha</taxon>
        <taxon>Rhabditoidea</taxon>
        <taxon>Rhabditidae</taxon>
        <taxon>Peloderinae</taxon>
        <taxon>Caenorhabditis</taxon>
    </lineage>
</organism>
<dbReference type="KEGG" id="crq:GCK72_009557"/>
<dbReference type="CTD" id="9814960"/>
<evidence type="ECO:0000256" key="1">
    <source>
        <dbReference type="SAM" id="SignalP"/>
    </source>
</evidence>
<protein>
    <recommendedName>
        <fullName evidence="4">Domain of unknown function WSN domain-containing protein</fullName>
    </recommendedName>
</protein>
<name>E3LS27_CAERE</name>
<dbReference type="eggNOG" id="ENOG502TD92">
    <property type="taxonomic scope" value="Eukaryota"/>
</dbReference>
<dbReference type="Proteomes" id="UP000008281">
    <property type="component" value="Unassembled WGS sequence"/>
</dbReference>
<proteinExistence type="predicted"/>
<dbReference type="AlphaFoldDB" id="E3LS27"/>
<dbReference type="EMBL" id="DS268414">
    <property type="protein sequence ID" value="EFP09201.1"/>
    <property type="molecule type" value="Genomic_DNA"/>
</dbReference>
<feature type="signal peptide" evidence="1">
    <location>
        <begin position="1"/>
        <end position="19"/>
    </location>
</feature>
<sequence length="144" mass="16355">MKEMLLVAVLISLFMMANTETTTECSKHMFIETIRETTDFTDTQLESFQNLSPETKKKLKTTIMDVLSSLGLLLEMSVSPSISMTTLPIYIFRAQNLMTLLEKDFENMKPEAENMSDSLEIFKRGLSSIVNNIPMKAIKCVQSQ</sequence>
<dbReference type="OrthoDB" id="5815598at2759"/>
<dbReference type="HOGENOM" id="CLU_1798254_0_0_1"/>
<reference evidence="2" key="1">
    <citation type="submission" date="2007-07" db="EMBL/GenBank/DDBJ databases">
        <title>PCAP assembly of the Caenorhabditis remanei genome.</title>
        <authorList>
            <consortium name="The Caenorhabditis remanei Sequencing Consortium"/>
            <person name="Wilson R.K."/>
        </authorList>
    </citation>
    <scope>NUCLEOTIDE SEQUENCE [LARGE SCALE GENOMIC DNA]</scope>
    <source>
        <strain evidence="2">PB4641</strain>
    </source>
</reference>
<dbReference type="GeneID" id="9814960"/>
<evidence type="ECO:0000313" key="2">
    <source>
        <dbReference type="EMBL" id="EFP09201.1"/>
    </source>
</evidence>